<keyword evidence="2 6" id="KW-0158">Chromosome</keyword>
<dbReference type="SMART" id="SM00414">
    <property type="entry name" value="H2A"/>
    <property type="match status" value="1"/>
</dbReference>
<dbReference type="GO" id="GO:0005634">
    <property type="term" value="C:nucleus"/>
    <property type="evidence" value="ECO:0007669"/>
    <property type="project" value="UniProtKB-SubCell"/>
</dbReference>
<evidence type="ECO:0000256" key="2">
    <source>
        <dbReference type="ARBA" id="ARBA00022454"/>
    </source>
</evidence>
<evidence type="ECO:0000259" key="8">
    <source>
        <dbReference type="Pfam" id="PF16211"/>
    </source>
</evidence>
<dbReference type="Gene3D" id="1.10.20.10">
    <property type="entry name" value="Histone, subunit A"/>
    <property type="match status" value="1"/>
</dbReference>
<dbReference type="EMBL" id="JAATJU010026499">
    <property type="protein sequence ID" value="KAH0501665.1"/>
    <property type="molecule type" value="Genomic_DNA"/>
</dbReference>
<comment type="similarity">
    <text evidence="6">Belongs to the histone H2A family.</text>
</comment>
<feature type="domain" description="Histone H2A C-terminal" evidence="8">
    <location>
        <begin position="77"/>
        <end position="109"/>
    </location>
</feature>
<dbReference type="PRINTS" id="PR00620">
    <property type="entry name" value="HISTONEH2A"/>
</dbReference>
<evidence type="ECO:0000256" key="5">
    <source>
        <dbReference type="ARBA" id="ARBA00023269"/>
    </source>
</evidence>
<accession>A0A8J6FZQ8</accession>
<proteinExistence type="inferred from homology"/>
<evidence type="ECO:0000256" key="7">
    <source>
        <dbReference type="SAM" id="MobiDB-lite"/>
    </source>
</evidence>
<evidence type="ECO:0000256" key="1">
    <source>
        <dbReference type="ARBA" id="ARBA00004286"/>
    </source>
</evidence>
<protein>
    <recommendedName>
        <fullName evidence="6">Histone H2A</fullName>
    </recommendedName>
</protein>
<keyword evidence="3" id="KW-0832">Ubl conjugation</keyword>
<dbReference type="GO" id="GO:0003677">
    <property type="term" value="F:DNA binding"/>
    <property type="evidence" value="ECO:0007669"/>
    <property type="project" value="UniProtKB-KW"/>
</dbReference>
<dbReference type="PANTHER" id="PTHR23430">
    <property type="entry name" value="HISTONE H2A"/>
    <property type="match status" value="1"/>
</dbReference>
<dbReference type="GO" id="GO:0000786">
    <property type="term" value="C:nucleosome"/>
    <property type="evidence" value="ECO:0007669"/>
    <property type="project" value="UniProtKB-KW"/>
</dbReference>
<evidence type="ECO:0000256" key="3">
    <source>
        <dbReference type="ARBA" id="ARBA00022843"/>
    </source>
</evidence>
<keyword evidence="6" id="KW-0539">Nucleus</keyword>
<evidence type="ECO:0000256" key="6">
    <source>
        <dbReference type="RuleBase" id="RU003767"/>
    </source>
</evidence>
<evidence type="ECO:0000313" key="9">
    <source>
        <dbReference type="EMBL" id="KAH0501665.1"/>
    </source>
</evidence>
<feature type="region of interest" description="Disordered" evidence="7">
    <location>
        <begin position="1"/>
        <end position="27"/>
    </location>
</feature>
<comment type="subunit">
    <text evidence="6">The nucleosome is a histone octamer containing two molecules each of H2A, H2B, H3 and H4 assembled in one H3-H4 heterotetramer and two H2A-H2B heterodimers. The octamer wraps approximately 147 bp of DNA.</text>
</comment>
<dbReference type="Pfam" id="PF16211">
    <property type="entry name" value="Histone_H2A_C"/>
    <property type="match status" value="1"/>
</dbReference>
<dbReference type="Proteomes" id="UP000710432">
    <property type="component" value="Unassembled WGS sequence"/>
</dbReference>
<dbReference type="InterPro" id="IPR009072">
    <property type="entry name" value="Histone-fold"/>
</dbReference>
<gene>
    <name evidence="9" type="ORF">LTLLF_195985</name>
</gene>
<organism evidence="9 10">
    <name type="scientific">Microtus ochrogaster</name>
    <name type="common">Prairie vole</name>
    <dbReference type="NCBI Taxonomy" id="79684"/>
    <lineage>
        <taxon>Eukaryota</taxon>
        <taxon>Metazoa</taxon>
        <taxon>Chordata</taxon>
        <taxon>Craniata</taxon>
        <taxon>Vertebrata</taxon>
        <taxon>Euteleostomi</taxon>
        <taxon>Mammalia</taxon>
        <taxon>Eutheria</taxon>
        <taxon>Euarchontoglires</taxon>
        <taxon>Glires</taxon>
        <taxon>Rodentia</taxon>
        <taxon>Myomorpha</taxon>
        <taxon>Muroidea</taxon>
        <taxon>Cricetidae</taxon>
        <taxon>Arvicolinae</taxon>
        <taxon>Microtus</taxon>
    </lineage>
</organism>
<evidence type="ECO:0000313" key="10">
    <source>
        <dbReference type="Proteomes" id="UP000710432"/>
    </source>
</evidence>
<name>A0A8J6FZQ8_MICOH</name>
<sequence length="208" mass="21962">MVGGGTAVDSGRAESTGSVRRNRGAGSKRWAPNYATAAIEYLAVEILELAGNAARGSKKAGLAPRHILLAVANDEKLNQALKGVTNPSGGVLLRIHPKLLPKKRGTKGKSEMILTPTTEKSRRKAINGVRVEDVVHRIPAEIILKEAIGKDLEMGGGKGGEFLETVVAQVTLKALSAHLDNSSVSSLKSLYFLLSGSESISPAKLYTK</sequence>
<reference evidence="9" key="1">
    <citation type="submission" date="2020-03" db="EMBL/GenBank/DDBJ databases">
        <title>Studies in the Genomics of Life Span.</title>
        <authorList>
            <person name="Glass D."/>
        </authorList>
    </citation>
    <scope>NUCLEOTIDE SEQUENCE</scope>
    <source>
        <strain evidence="9">LTLLF</strain>
        <tissue evidence="9">Muscle</tissue>
    </source>
</reference>
<keyword evidence="4 6" id="KW-0238">DNA-binding</keyword>
<dbReference type="SUPFAM" id="SSF47113">
    <property type="entry name" value="Histone-fold"/>
    <property type="match status" value="1"/>
</dbReference>
<dbReference type="InterPro" id="IPR032454">
    <property type="entry name" value="Histone_H2A_C"/>
</dbReference>
<comment type="caution">
    <text evidence="9">The sequence shown here is derived from an EMBL/GenBank/DDBJ whole genome shotgun (WGS) entry which is preliminary data.</text>
</comment>
<evidence type="ECO:0000256" key="4">
    <source>
        <dbReference type="ARBA" id="ARBA00023125"/>
    </source>
</evidence>
<dbReference type="GO" id="GO:0030527">
    <property type="term" value="F:structural constituent of chromatin"/>
    <property type="evidence" value="ECO:0007669"/>
    <property type="project" value="InterPro"/>
</dbReference>
<comment type="subcellular location">
    <subcellularLocation>
        <location evidence="1">Chromosome</location>
    </subcellularLocation>
    <subcellularLocation>
        <location evidence="6">Nucleus</location>
    </subcellularLocation>
</comment>
<dbReference type="InterPro" id="IPR002119">
    <property type="entry name" value="Histone_H2A"/>
</dbReference>
<dbReference type="GO" id="GO:0046982">
    <property type="term" value="F:protein heterodimerization activity"/>
    <property type="evidence" value="ECO:0007669"/>
    <property type="project" value="InterPro"/>
</dbReference>
<dbReference type="AlphaFoldDB" id="A0A8J6FZQ8"/>
<keyword evidence="5 6" id="KW-0544">Nucleosome core</keyword>